<gene>
    <name evidence="2" type="ORF">MCHLO_08352</name>
</gene>
<protein>
    <submittedName>
        <fullName evidence="2">Uncharacterized protein</fullName>
    </submittedName>
</protein>
<feature type="compositionally biased region" description="Basic and acidic residues" evidence="1">
    <location>
        <begin position="198"/>
        <end position="214"/>
    </location>
</feature>
<evidence type="ECO:0000313" key="2">
    <source>
        <dbReference type="EMBL" id="GAT51190.1"/>
    </source>
</evidence>
<keyword evidence="3" id="KW-1185">Reference proteome</keyword>
<reference evidence="2" key="1">
    <citation type="submission" date="2014-09" db="EMBL/GenBank/DDBJ databases">
        <title>Genome sequence of the luminous mushroom Mycena chlorophos for searching fungal bioluminescence genes.</title>
        <authorList>
            <person name="Tanaka Y."/>
            <person name="Kasuga D."/>
            <person name="Oba Y."/>
            <person name="Hase S."/>
            <person name="Sato K."/>
            <person name="Oba Y."/>
            <person name="Sakakibara Y."/>
        </authorList>
    </citation>
    <scope>NUCLEOTIDE SEQUENCE</scope>
</reference>
<evidence type="ECO:0000313" key="3">
    <source>
        <dbReference type="Proteomes" id="UP000815677"/>
    </source>
</evidence>
<feature type="region of interest" description="Disordered" evidence="1">
    <location>
        <begin position="180"/>
        <end position="214"/>
    </location>
</feature>
<sequence length="214" mass="22956">MSRKVGSCLIGTRSRRRYEELVEDVCGLRRVRVDDEKQRAELGGRIAEGYDDLVPGRCPTQSGVQALPRPSKCGKLSAAAVQGASGCRETVVRRDDRRRTMICARKHTSRRADSGGREVTGAFRVRAARTRSSGTMRTSADVALPGPVPQPHEELAPSADAFSERAGVRKSDAAATAGLLRIQTASPSSLKQPDAAVDEIHRGAGRDGLHVSIS</sequence>
<dbReference type="EMBL" id="DF846985">
    <property type="protein sequence ID" value="GAT51190.1"/>
    <property type="molecule type" value="Genomic_DNA"/>
</dbReference>
<proteinExistence type="predicted"/>
<dbReference type="Proteomes" id="UP000815677">
    <property type="component" value="Unassembled WGS sequence"/>
</dbReference>
<organism evidence="2 3">
    <name type="scientific">Mycena chlorophos</name>
    <name type="common">Agaric fungus</name>
    <name type="synonym">Agaricus chlorophos</name>
    <dbReference type="NCBI Taxonomy" id="658473"/>
    <lineage>
        <taxon>Eukaryota</taxon>
        <taxon>Fungi</taxon>
        <taxon>Dikarya</taxon>
        <taxon>Basidiomycota</taxon>
        <taxon>Agaricomycotina</taxon>
        <taxon>Agaricomycetes</taxon>
        <taxon>Agaricomycetidae</taxon>
        <taxon>Agaricales</taxon>
        <taxon>Marasmiineae</taxon>
        <taxon>Mycenaceae</taxon>
        <taxon>Mycena</taxon>
    </lineage>
</organism>
<feature type="region of interest" description="Disordered" evidence="1">
    <location>
        <begin position="126"/>
        <end position="155"/>
    </location>
</feature>
<name>A0ABQ0LJF1_MYCCL</name>
<accession>A0ABQ0LJF1</accession>
<evidence type="ECO:0000256" key="1">
    <source>
        <dbReference type="SAM" id="MobiDB-lite"/>
    </source>
</evidence>